<dbReference type="HOGENOM" id="CLU_1740837_0_0_1"/>
<dbReference type="OrthoDB" id="3120866at2759"/>
<dbReference type="EMBL" id="KN839247">
    <property type="protein sequence ID" value="KIJ90212.1"/>
    <property type="molecule type" value="Genomic_DNA"/>
</dbReference>
<feature type="region of interest" description="Disordered" evidence="1">
    <location>
        <begin position="31"/>
        <end position="57"/>
    </location>
</feature>
<name>A0A0C9X0X6_9AGAR</name>
<gene>
    <name evidence="2" type="ORF">K443DRAFT_15416</name>
</gene>
<evidence type="ECO:0000313" key="3">
    <source>
        <dbReference type="Proteomes" id="UP000054477"/>
    </source>
</evidence>
<sequence>MRAKGEVPSRTALHPHSRAPSLINLQLSPNHHPQQWLKTPSSLTQPRPYLASRAPQNPHADAHRALACLWLRFSVTRPDPFVSHLSWVWNISEPQTRMEVSVGTGVDSPCERTGKALIQALRDDVRLLTLLKPELDAEVELELLDDRTNS</sequence>
<dbReference type="Proteomes" id="UP000054477">
    <property type="component" value="Unassembled WGS sequence"/>
</dbReference>
<evidence type="ECO:0000256" key="1">
    <source>
        <dbReference type="SAM" id="MobiDB-lite"/>
    </source>
</evidence>
<accession>A0A0C9X0X6</accession>
<reference evidence="3" key="2">
    <citation type="submission" date="2015-01" db="EMBL/GenBank/DDBJ databases">
        <title>Evolutionary Origins and Diversification of the Mycorrhizal Mutualists.</title>
        <authorList>
            <consortium name="DOE Joint Genome Institute"/>
            <consortium name="Mycorrhizal Genomics Consortium"/>
            <person name="Kohler A."/>
            <person name="Kuo A."/>
            <person name="Nagy L.G."/>
            <person name="Floudas D."/>
            <person name="Copeland A."/>
            <person name="Barry K.W."/>
            <person name="Cichocki N."/>
            <person name="Veneault-Fourrey C."/>
            <person name="LaButti K."/>
            <person name="Lindquist E.A."/>
            <person name="Lipzen A."/>
            <person name="Lundell T."/>
            <person name="Morin E."/>
            <person name="Murat C."/>
            <person name="Riley R."/>
            <person name="Ohm R."/>
            <person name="Sun H."/>
            <person name="Tunlid A."/>
            <person name="Henrissat B."/>
            <person name="Grigoriev I.V."/>
            <person name="Hibbett D.S."/>
            <person name="Martin F."/>
        </authorList>
    </citation>
    <scope>NUCLEOTIDE SEQUENCE [LARGE SCALE GENOMIC DNA]</scope>
    <source>
        <strain evidence="3">LaAM-08-1</strain>
    </source>
</reference>
<keyword evidence="3" id="KW-1185">Reference proteome</keyword>
<organism evidence="2 3">
    <name type="scientific">Laccaria amethystina LaAM-08-1</name>
    <dbReference type="NCBI Taxonomy" id="1095629"/>
    <lineage>
        <taxon>Eukaryota</taxon>
        <taxon>Fungi</taxon>
        <taxon>Dikarya</taxon>
        <taxon>Basidiomycota</taxon>
        <taxon>Agaricomycotina</taxon>
        <taxon>Agaricomycetes</taxon>
        <taxon>Agaricomycetidae</taxon>
        <taxon>Agaricales</taxon>
        <taxon>Agaricineae</taxon>
        <taxon>Hydnangiaceae</taxon>
        <taxon>Laccaria</taxon>
    </lineage>
</organism>
<evidence type="ECO:0000313" key="2">
    <source>
        <dbReference type="EMBL" id="KIJ90212.1"/>
    </source>
</evidence>
<protein>
    <submittedName>
        <fullName evidence="2">Uncharacterized protein</fullName>
    </submittedName>
</protein>
<dbReference type="AlphaFoldDB" id="A0A0C9X0X6"/>
<proteinExistence type="predicted"/>
<feature type="compositionally biased region" description="Polar residues" evidence="1">
    <location>
        <begin position="31"/>
        <end position="45"/>
    </location>
</feature>
<reference evidence="2 3" key="1">
    <citation type="submission" date="2014-04" db="EMBL/GenBank/DDBJ databases">
        <authorList>
            <consortium name="DOE Joint Genome Institute"/>
            <person name="Kuo A."/>
            <person name="Kohler A."/>
            <person name="Nagy L.G."/>
            <person name="Floudas D."/>
            <person name="Copeland A."/>
            <person name="Barry K.W."/>
            <person name="Cichocki N."/>
            <person name="Veneault-Fourrey C."/>
            <person name="LaButti K."/>
            <person name="Lindquist E.A."/>
            <person name="Lipzen A."/>
            <person name="Lundell T."/>
            <person name="Morin E."/>
            <person name="Murat C."/>
            <person name="Sun H."/>
            <person name="Tunlid A."/>
            <person name="Henrissat B."/>
            <person name="Grigoriev I.V."/>
            <person name="Hibbett D.S."/>
            <person name="Martin F."/>
            <person name="Nordberg H.P."/>
            <person name="Cantor M.N."/>
            <person name="Hua S.X."/>
        </authorList>
    </citation>
    <scope>NUCLEOTIDE SEQUENCE [LARGE SCALE GENOMIC DNA]</scope>
    <source>
        <strain evidence="2 3">LaAM-08-1</strain>
    </source>
</reference>